<comment type="caution">
    <text evidence="2">The sequence shown here is derived from an EMBL/GenBank/DDBJ whole genome shotgun (WGS) entry which is preliminary data.</text>
</comment>
<dbReference type="EMBL" id="BONR01000001">
    <property type="protein sequence ID" value="GIG53751.1"/>
    <property type="molecule type" value="Genomic_DNA"/>
</dbReference>
<feature type="domain" description="DUF559" evidence="1">
    <location>
        <begin position="84"/>
        <end position="148"/>
    </location>
</feature>
<proteinExistence type="predicted"/>
<dbReference type="InterPro" id="IPR007569">
    <property type="entry name" value="DUF559"/>
</dbReference>
<evidence type="ECO:0000313" key="3">
    <source>
        <dbReference type="Proteomes" id="UP000652354"/>
    </source>
</evidence>
<evidence type="ECO:0000259" key="1">
    <source>
        <dbReference type="Pfam" id="PF04480"/>
    </source>
</evidence>
<dbReference type="Proteomes" id="UP000652354">
    <property type="component" value="Unassembled WGS sequence"/>
</dbReference>
<accession>A0A919Q2N0</accession>
<sequence>MDLACLCIPPREQLAVVDAAMRRGLLSREQLEAFSQGSSARRRWLDQMADARSESLSETCARIELIEAGLSVEPQCELPAVGRVDFLVEGAVVVEIDSEAHHAGEKARARDGRRDRAAITQGFSPLRYMFHDALERPGEIVADVVATLMRMGRLTPTVRTKLDQAARVSGWRSLR</sequence>
<keyword evidence="3" id="KW-1185">Reference proteome</keyword>
<dbReference type="Gene3D" id="3.40.960.10">
    <property type="entry name" value="VSR Endonuclease"/>
    <property type="match status" value="1"/>
</dbReference>
<organism evidence="2 3">
    <name type="scientific">Demequina activiva</name>
    <dbReference type="NCBI Taxonomy" id="1582364"/>
    <lineage>
        <taxon>Bacteria</taxon>
        <taxon>Bacillati</taxon>
        <taxon>Actinomycetota</taxon>
        <taxon>Actinomycetes</taxon>
        <taxon>Micrococcales</taxon>
        <taxon>Demequinaceae</taxon>
        <taxon>Demequina</taxon>
    </lineage>
</organism>
<evidence type="ECO:0000313" key="2">
    <source>
        <dbReference type="EMBL" id="GIG53751.1"/>
    </source>
</evidence>
<dbReference type="AlphaFoldDB" id="A0A919Q2N0"/>
<protein>
    <recommendedName>
        <fullName evidence="1">DUF559 domain-containing protein</fullName>
    </recommendedName>
</protein>
<reference evidence="2" key="1">
    <citation type="submission" date="2021-01" db="EMBL/GenBank/DDBJ databases">
        <title>Whole genome shotgun sequence of Demequina activiva NBRC 110675.</title>
        <authorList>
            <person name="Komaki H."/>
            <person name="Tamura T."/>
        </authorList>
    </citation>
    <scope>NUCLEOTIDE SEQUENCE</scope>
    <source>
        <strain evidence="2">NBRC 110675</strain>
    </source>
</reference>
<dbReference type="Pfam" id="PF04480">
    <property type="entry name" value="DUF559"/>
    <property type="match status" value="1"/>
</dbReference>
<gene>
    <name evidence="2" type="ORF">Dac01nite_05030</name>
</gene>
<name>A0A919Q2N0_9MICO</name>